<organism evidence="1 2">
    <name type="scientific">Kickxella alabastrina</name>
    <dbReference type="NCBI Taxonomy" id="61397"/>
    <lineage>
        <taxon>Eukaryota</taxon>
        <taxon>Fungi</taxon>
        <taxon>Fungi incertae sedis</taxon>
        <taxon>Zoopagomycota</taxon>
        <taxon>Kickxellomycotina</taxon>
        <taxon>Kickxellomycetes</taxon>
        <taxon>Kickxellales</taxon>
        <taxon>Kickxellaceae</taxon>
        <taxon>Kickxella</taxon>
    </lineage>
</organism>
<evidence type="ECO:0000313" key="1">
    <source>
        <dbReference type="EMBL" id="KAJ1884115.1"/>
    </source>
</evidence>
<evidence type="ECO:0000313" key="2">
    <source>
        <dbReference type="Proteomes" id="UP001150581"/>
    </source>
</evidence>
<name>A0ACC1I003_9FUNG</name>
<comment type="caution">
    <text evidence="1">The sequence shown here is derived from an EMBL/GenBank/DDBJ whole genome shotgun (WGS) entry which is preliminary data.</text>
</comment>
<dbReference type="Proteomes" id="UP001150581">
    <property type="component" value="Unassembled WGS sequence"/>
</dbReference>
<sequence length="551" mass="57644">LQALLRFRESASATARRVYFEAWSAAASILACRLRRALGTAGPASVGALLGLLGAAGAGAGAGDAAAAGAAGAAAGAAADGPAAAALHGAAAIDYFAALRDAVAGWADAVAVVVAGRSADGWRLADLALAYAQRVLRSDAGCHGHAPTRLLLLLLLLRSPAVHALLAQAALEPPPGVPVATRLSVLRRVRELVDLWQDTVAPAVPPPSPADPLPSLGSTRVALDSQEFADVDCADLMAVAMEAEELDRRASFAPIDRAILHAVHLLVPQLRRQILSGLSTAAAAHRRSPRALDHLVRLLCRLVAVCVAGGLRTWEGFLDEHGRDTLYLVPDLPGRRRVLVVFCLAIFDSLHSTAAVAGRAAETMQPGLVCLLADVWFECVCDASLYFYVRRLSALLHWAGLRQPNMGGALNVFSTLPPAVTTLVDGVNGCLKISPWGLPSEKGEGEGEGEGEGGADEVVALVAIVLRRMSAASSGPRPLQPVPPSLALVNIFSTWVARLLATLRHLQEYSSRLSFGFSDTRHVVDAMAGRIVICVRNHCSHLPLPPSLASL</sequence>
<feature type="non-terminal residue" evidence="1">
    <location>
        <position position="1"/>
    </location>
</feature>
<gene>
    <name evidence="1" type="ORF">LPJ66_010765</name>
</gene>
<proteinExistence type="predicted"/>
<accession>A0ACC1I003</accession>
<protein>
    <submittedName>
        <fullName evidence="1">Uncharacterized protein</fullName>
    </submittedName>
</protein>
<reference evidence="1" key="1">
    <citation type="submission" date="2022-07" db="EMBL/GenBank/DDBJ databases">
        <title>Phylogenomic reconstructions and comparative analyses of Kickxellomycotina fungi.</title>
        <authorList>
            <person name="Reynolds N.K."/>
            <person name="Stajich J.E."/>
            <person name="Barry K."/>
            <person name="Grigoriev I.V."/>
            <person name="Crous P."/>
            <person name="Smith M.E."/>
        </authorList>
    </citation>
    <scope>NUCLEOTIDE SEQUENCE</scope>
    <source>
        <strain evidence="1">Benny 63K</strain>
    </source>
</reference>
<keyword evidence="2" id="KW-1185">Reference proteome</keyword>
<dbReference type="EMBL" id="JANBPG010002952">
    <property type="protein sequence ID" value="KAJ1884115.1"/>
    <property type="molecule type" value="Genomic_DNA"/>
</dbReference>